<organism evidence="1 2">
    <name type="scientific">Arthrobacter pityocampae</name>
    <dbReference type="NCBI Taxonomy" id="547334"/>
    <lineage>
        <taxon>Bacteria</taxon>
        <taxon>Bacillati</taxon>
        <taxon>Actinomycetota</taxon>
        <taxon>Actinomycetes</taxon>
        <taxon>Micrococcales</taxon>
        <taxon>Micrococcaceae</taxon>
        <taxon>Arthrobacter</taxon>
    </lineage>
</organism>
<dbReference type="EMBL" id="PRKW01000007">
    <property type="protein sequence ID" value="PPB48084.1"/>
    <property type="molecule type" value="Genomic_DNA"/>
</dbReference>
<evidence type="ECO:0000313" key="1">
    <source>
        <dbReference type="EMBL" id="PPB48084.1"/>
    </source>
</evidence>
<sequence>MPAVDSDEAIVAPIDFVLLEFSAERLTGDAAPALMDLVERGVIRLFDLLILSKAEDGTVDVVEFADPLSEQGGFSTFAGASSGILDQDDIRQATDAMTPGTVAALIVYENTWAARFVAAVRASGGELIASARIPATDIIDALDALDKTD</sequence>
<evidence type="ECO:0000313" key="2">
    <source>
        <dbReference type="Proteomes" id="UP000239297"/>
    </source>
</evidence>
<protein>
    <submittedName>
        <fullName evidence="1">DUF1269 domain-containing family protein</fullName>
    </submittedName>
</protein>
<accession>A0A2S5IU46</accession>
<dbReference type="InterPro" id="IPR046288">
    <property type="entry name" value="DUF6325"/>
</dbReference>
<proteinExistence type="predicted"/>
<dbReference type="Pfam" id="PF19850">
    <property type="entry name" value="DUF6325"/>
    <property type="match status" value="1"/>
</dbReference>
<dbReference type="OrthoDB" id="1779644at2"/>
<dbReference type="AlphaFoldDB" id="A0A2S5IU46"/>
<keyword evidence="2" id="KW-1185">Reference proteome</keyword>
<dbReference type="Proteomes" id="UP000239297">
    <property type="component" value="Unassembled WGS sequence"/>
</dbReference>
<name>A0A2S5IU46_9MICC</name>
<reference evidence="1 2" key="1">
    <citation type="journal article" date="2014" name="Int. J. Syst. Evol. Microbiol.">
        <title>Arthrobacter pityocampae sp. nov., isolated from Thaumetopoea pityocampa (Lep., Thaumetopoeidae).</title>
        <authorList>
            <person name="Ince I.A."/>
            <person name="Demirbag Z."/>
            <person name="Kati H."/>
        </authorList>
    </citation>
    <scope>NUCLEOTIDE SEQUENCE [LARGE SCALE GENOMIC DNA]</scope>
    <source>
        <strain evidence="1 2">Tp2</strain>
    </source>
</reference>
<comment type="caution">
    <text evidence="1">The sequence shown here is derived from an EMBL/GenBank/DDBJ whole genome shotgun (WGS) entry which is preliminary data.</text>
</comment>
<gene>
    <name evidence="1" type="ORF">C4K88_16115</name>
</gene>